<dbReference type="Proteomes" id="UP001501442">
    <property type="component" value="Unassembled WGS sequence"/>
</dbReference>
<dbReference type="InterPro" id="IPR021139">
    <property type="entry name" value="NYN"/>
</dbReference>
<gene>
    <name evidence="2" type="ORF">GCM10023196_034300</name>
</gene>
<dbReference type="Pfam" id="PF01936">
    <property type="entry name" value="NYN"/>
    <property type="match status" value="1"/>
</dbReference>
<keyword evidence="3" id="KW-1185">Reference proteome</keyword>
<dbReference type="Gene3D" id="3.40.50.1010">
    <property type="entry name" value="5'-nuclease"/>
    <property type="match status" value="1"/>
</dbReference>
<feature type="domain" description="NYN" evidence="1">
    <location>
        <begin position="4"/>
        <end position="154"/>
    </location>
</feature>
<protein>
    <recommendedName>
        <fullName evidence="1">NYN domain-containing protein</fullName>
    </recommendedName>
</protein>
<proteinExistence type="predicted"/>
<reference evidence="3" key="1">
    <citation type="journal article" date="2019" name="Int. J. Syst. Evol. Microbiol.">
        <title>The Global Catalogue of Microorganisms (GCM) 10K type strain sequencing project: providing services to taxonomists for standard genome sequencing and annotation.</title>
        <authorList>
            <consortium name="The Broad Institute Genomics Platform"/>
            <consortium name="The Broad Institute Genome Sequencing Center for Infectious Disease"/>
            <person name="Wu L."/>
            <person name="Ma J."/>
        </authorList>
    </citation>
    <scope>NUCLEOTIDE SEQUENCE [LARGE SCALE GENOMIC DNA]</scope>
    <source>
        <strain evidence="3">JCM 17939</strain>
    </source>
</reference>
<dbReference type="EMBL" id="BAABHK010000004">
    <property type="protein sequence ID" value="GAA4626361.1"/>
    <property type="molecule type" value="Genomic_DNA"/>
</dbReference>
<name>A0ABP8U8G7_9ACTN</name>
<comment type="caution">
    <text evidence="2">The sequence shown here is derived from an EMBL/GenBank/DDBJ whole genome shotgun (WGS) entry which is preliminary data.</text>
</comment>
<sequence length="210" mass="23767">MPDRVIVFLDYQNMYQGARSAFHVFGAPHWQGQVDPVRLALHLVADSPFDRELAQVRIYRGQPDSKLDPKGYGASRRQHAAWLRSPYVHLVTRPLRYPSGWPTRGLPGEKPTEKGIDVQIALDYALMAERGQYDVGILMSTDTDLKPALEEVAEMAHGKVHAPRPEVAAWGADGRHNRRLSIKSARNLWCHWLDKATYQAVQDSTDYTVP</sequence>
<organism evidence="2 3">
    <name type="scientific">Actinoallomurus vinaceus</name>
    <dbReference type="NCBI Taxonomy" id="1080074"/>
    <lineage>
        <taxon>Bacteria</taxon>
        <taxon>Bacillati</taxon>
        <taxon>Actinomycetota</taxon>
        <taxon>Actinomycetes</taxon>
        <taxon>Streptosporangiales</taxon>
        <taxon>Thermomonosporaceae</taxon>
        <taxon>Actinoallomurus</taxon>
    </lineage>
</organism>
<evidence type="ECO:0000313" key="2">
    <source>
        <dbReference type="EMBL" id="GAA4626361.1"/>
    </source>
</evidence>
<accession>A0ABP8U8G7</accession>
<evidence type="ECO:0000259" key="1">
    <source>
        <dbReference type="Pfam" id="PF01936"/>
    </source>
</evidence>
<dbReference type="RefSeq" id="WP_345431818.1">
    <property type="nucleotide sequence ID" value="NZ_BAABHK010000004.1"/>
</dbReference>
<evidence type="ECO:0000313" key="3">
    <source>
        <dbReference type="Proteomes" id="UP001501442"/>
    </source>
</evidence>